<accession>A0A0N8GNK0</accession>
<keyword evidence="3" id="KW-1185">Reference proteome</keyword>
<proteinExistence type="predicted"/>
<dbReference type="SMART" id="SM00028">
    <property type="entry name" value="TPR"/>
    <property type="match status" value="6"/>
</dbReference>
<feature type="repeat" description="TPR" evidence="1">
    <location>
        <begin position="58"/>
        <end position="91"/>
    </location>
</feature>
<dbReference type="PANTHER" id="PTHR12558">
    <property type="entry name" value="CELL DIVISION CYCLE 16,23,27"/>
    <property type="match status" value="1"/>
</dbReference>
<dbReference type="InterPro" id="IPR011990">
    <property type="entry name" value="TPR-like_helical_dom_sf"/>
</dbReference>
<evidence type="ECO:0000256" key="1">
    <source>
        <dbReference type="PROSITE-ProRule" id="PRU00339"/>
    </source>
</evidence>
<organism evidence="2 3">
    <name type="scientific">Ornatilinea apprima</name>
    <dbReference type="NCBI Taxonomy" id="1134406"/>
    <lineage>
        <taxon>Bacteria</taxon>
        <taxon>Bacillati</taxon>
        <taxon>Chloroflexota</taxon>
        <taxon>Anaerolineae</taxon>
        <taxon>Anaerolineales</taxon>
        <taxon>Anaerolineaceae</taxon>
        <taxon>Ornatilinea</taxon>
    </lineage>
</organism>
<dbReference type="OrthoDB" id="143804at2"/>
<dbReference type="PROSITE" id="PS50005">
    <property type="entry name" value="TPR"/>
    <property type="match status" value="3"/>
</dbReference>
<dbReference type="AlphaFoldDB" id="A0A0N8GNK0"/>
<dbReference type="Pfam" id="PF13431">
    <property type="entry name" value="TPR_17"/>
    <property type="match status" value="1"/>
</dbReference>
<comment type="caution">
    <text evidence="2">The sequence shown here is derived from an EMBL/GenBank/DDBJ whole genome shotgun (WGS) entry which is preliminary data.</text>
</comment>
<evidence type="ECO:0000313" key="3">
    <source>
        <dbReference type="Proteomes" id="UP000050417"/>
    </source>
</evidence>
<name>A0A0N8GNK0_9CHLR</name>
<dbReference type="SUPFAM" id="SSF81901">
    <property type="entry name" value="HCP-like"/>
    <property type="match status" value="1"/>
</dbReference>
<keyword evidence="1" id="KW-0802">TPR repeat</keyword>
<evidence type="ECO:0000313" key="2">
    <source>
        <dbReference type="EMBL" id="KPL78314.1"/>
    </source>
</evidence>
<gene>
    <name evidence="2" type="ORF">ADN00_07630</name>
</gene>
<sequence length="446" mass="50113">MNRPLSRPLFHKQRARSEPYRVLVLLLLLVAGLFVLRAVDQDQIRSPFDPTPVPTRTGFSWATEAQTQFQAGNLVMAINAYQSALELEPNNAEMWAELSRIQSYRSTQLTTDAEKREQLLAAIESADRAIAADDFNSNAHAARAFALDWFSNPNLSGADSERYLTEAEQEAVRAIQLDNRNALALAYYAEILNDQMKWTQASQYIVQALERDSTLMDVHRVNAGIQETLANYGEAINEYKRATEITPNLTFLYLNIGVNYRQLQQYERALEYFAKAANINEQLGVNDPTPYIAIGKTYSQVGEFFIAARNVRKALQLNPTNPDVYGSLGIIYFKSRNYEGAIEALKCAVRGCDAQETCNVRMGSVCEESEVDPQFTIEGMPLSGSTVVYYYTYGSALAGMARPYNDYCVEARALMNEVRAQFSGEPVVMQIVEENEAVCDQFVTYP</sequence>
<dbReference type="RefSeq" id="WP_075062384.1">
    <property type="nucleotide sequence ID" value="NZ_LGCL01000019.1"/>
</dbReference>
<evidence type="ECO:0008006" key="4">
    <source>
        <dbReference type="Google" id="ProtNLM"/>
    </source>
</evidence>
<reference evidence="2 3" key="1">
    <citation type="submission" date="2015-07" db="EMBL/GenBank/DDBJ databases">
        <title>Genome sequence of Ornatilinea apprima DSM 23815.</title>
        <authorList>
            <person name="Hemp J."/>
            <person name="Ward L.M."/>
            <person name="Pace L.A."/>
            <person name="Fischer W.W."/>
        </authorList>
    </citation>
    <scope>NUCLEOTIDE SEQUENCE [LARGE SCALE GENOMIC DNA]</scope>
    <source>
        <strain evidence="2 3">P3M-1</strain>
    </source>
</reference>
<feature type="repeat" description="TPR" evidence="1">
    <location>
        <begin position="250"/>
        <end position="283"/>
    </location>
</feature>
<dbReference type="SUPFAM" id="SSF48452">
    <property type="entry name" value="TPR-like"/>
    <property type="match status" value="1"/>
</dbReference>
<dbReference type="Proteomes" id="UP000050417">
    <property type="component" value="Unassembled WGS sequence"/>
</dbReference>
<feature type="repeat" description="TPR" evidence="1">
    <location>
        <begin position="288"/>
        <end position="321"/>
    </location>
</feature>
<protein>
    <recommendedName>
        <fullName evidence="4">Tetratricopeptide repeat protein</fullName>
    </recommendedName>
</protein>
<dbReference type="Gene3D" id="1.25.40.10">
    <property type="entry name" value="Tetratricopeptide repeat domain"/>
    <property type="match status" value="1"/>
</dbReference>
<dbReference type="PANTHER" id="PTHR12558:SF13">
    <property type="entry name" value="CELL DIVISION CYCLE PROTEIN 27 HOMOLOG"/>
    <property type="match status" value="1"/>
</dbReference>
<dbReference type="Pfam" id="PF13181">
    <property type="entry name" value="TPR_8"/>
    <property type="match status" value="1"/>
</dbReference>
<dbReference type="STRING" id="1134406.ADN00_07630"/>
<dbReference type="EMBL" id="LGCL01000019">
    <property type="protein sequence ID" value="KPL78314.1"/>
    <property type="molecule type" value="Genomic_DNA"/>
</dbReference>
<dbReference type="InterPro" id="IPR019734">
    <property type="entry name" value="TPR_rpt"/>
</dbReference>